<protein>
    <submittedName>
        <fullName evidence="1">Uncharacterized protein</fullName>
    </submittedName>
</protein>
<name>A0AAD6W2H8_9ROSI</name>
<dbReference type="AlphaFoldDB" id="A0AAD6W2H8"/>
<gene>
    <name evidence="1" type="ORF">NC653_013347</name>
</gene>
<evidence type="ECO:0000313" key="1">
    <source>
        <dbReference type="EMBL" id="KAJ6996722.1"/>
    </source>
</evidence>
<keyword evidence="2" id="KW-1185">Reference proteome</keyword>
<comment type="caution">
    <text evidence="1">The sequence shown here is derived from an EMBL/GenBank/DDBJ whole genome shotgun (WGS) entry which is preliminary data.</text>
</comment>
<dbReference type="EMBL" id="JAQIZT010000005">
    <property type="protein sequence ID" value="KAJ6996722.1"/>
    <property type="molecule type" value="Genomic_DNA"/>
</dbReference>
<dbReference type="Proteomes" id="UP001164929">
    <property type="component" value="Chromosome 5"/>
</dbReference>
<evidence type="ECO:0000313" key="2">
    <source>
        <dbReference type="Proteomes" id="UP001164929"/>
    </source>
</evidence>
<sequence length="97" mass="11366">MKPNKGIYQMHTRFITFIGELVSLGIKSWELKATVMEEAKNLKMLDVDEFICSLTAYKRKIKELKVKHCETKKKGLALKFMTNHKEMDIIVKKIMMT</sequence>
<accession>A0AAD6W2H8</accession>
<organism evidence="1 2">
    <name type="scientific">Populus alba x Populus x berolinensis</name>
    <dbReference type="NCBI Taxonomy" id="444605"/>
    <lineage>
        <taxon>Eukaryota</taxon>
        <taxon>Viridiplantae</taxon>
        <taxon>Streptophyta</taxon>
        <taxon>Embryophyta</taxon>
        <taxon>Tracheophyta</taxon>
        <taxon>Spermatophyta</taxon>
        <taxon>Magnoliopsida</taxon>
        <taxon>eudicotyledons</taxon>
        <taxon>Gunneridae</taxon>
        <taxon>Pentapetalae</taxon>
        <taxon>rosids</taxon>
        <taxon>fabids</taxon>
        <taxon>Malpighiales</taxon>
        <taxon>Salicaceae</taxon>
        <taxon>Saliceae</taxon>
        <taxon>Populus</taxon>
    </lineage>
</organism>
<reference evidence="1" key="1">
    <citation type="journal article" date="2023" name="Mol. Ecol. Resour.">
        <title>Chromosome-level genome assembly of a triploid poplar Populus alba 'Berolinensis'.</title>
        <authorList>
            <person name="Chen S."/>
            <person name="Yu Y."/>
            <person name="Wang X."/>
            <person name="Wang S."/>
            <person name="Zhang T."/>
            <person name="Zhou Y."/>
            <person name="He R."/>
            <person name="Meng N."/>
            <person name="Wang Y."/>
            <person name="Liu W."/>
            <person name="Liu Z."/>
            <person name="Liu J."/>
            <person name="Guo Q."/>
            <person name="Huang H."/>
            <person name="Sederoff R.R."/>
            <person name="Wang G."/>
            <person name="Qu G."/>
            <person name="Chen S."/>
        </authorList>
    </citation>
    <scope>NUCLEOTIDE SEQUENCE</scope>
    <source>
        <strain evidence="1">SC-2020</strain>
    </source>
</reference>
<proteinExistence type="predicted"/>